<feature type="transmembrane region" description="Helical" evidence="2">
    <location>
        <begin position="44"/>
        <end position="64"/>
    </location>
</feature>
<dbReference type="InterPro" id="IPR052710">
    <property type="entry name" value="CAAX_protease"/>
</dbReference>
<dbReference type="Proteomes" id="UP001597267">
    <property type="component" value="Unassembled WGS sequence"/>
</dbReference>
<sequence length="224" mass="25687">MKSPQTPYQDGVFVKIGKFIGLLIALFLPQLCLLLPMYTKVPALLSWLLFGGSYFLLYVLYINFYHKYRTETIQKLDRKAWITIGWGYVVMFIAKFAFSSLNIAISHQQVTENDQAIMNLIGGQNRNIALMTIMMGVFFAPLAEELLFRGILMNMFFKHRFWLSVLLSGLVFGLSHSNSTWTGALLYIALGAILGFIYKRTNNLKITLVLHFLNNAPMLIYLFM</sequence>
<feature type="transmembrane region" description="Helical" evidence="2">
    <location>
        <begin position="128"/>
        <end position="147"/>
    </location>
</feature>
<dbReference type="EMBL" id="JBHTOP010000022">
    <property type="protein sequence ID" value="MFD1672153.1"/>
    <property type="molecule type" value="Genomic_DNA"/>
</dbReference>
<evidence type="ECO:0000256" key="1">
    <source>
        <dbReference type="ARBA" id="ARBA00009067"/>
    </source>
</evidence>
<dbReference type="PANTHER" id="PTHR36435">
    <property type="entry name" value="SLR1288 PROTEIN"/>
    <property type="match status" value="1"/>
</dbReference>
<feature type="transmembrane region" description="Helical" evidence="2">
    <location>
        <begin position="12"/>
        <end position="38"/>
    </location>
</feature>
<evidence type="ECO:0000256" key="2">
    <source>
        <dbReference type="SAM" id="Phobius"/>
    </source>
</evidence>
<keyword evidence="2" id="KW-0812">Transmembrane</keyword>
<comment type="similarity">
    <text evidence="1">Belongs to the UPF0177 family.</text>
</comment>
<keyword evidence="4" id="KW-0378">Hydrolase</keyword>
<feature type="transmembrane region" description="Helical" evidence="2">
    <location>
        <begin position="159"/>
        <end position="175"/>
    </location>
</feature>
<evidence type="ECO:0000313" key="5">
    <source>
        <dbReference type="Proteomes" id="UP001597267"/>
    </source>
</evidence>
<feature type="transmembrane region" description="Helical" evidence="2">
    <location>
        <begin position="85"/>
        <end position="105"/>
    </location>
</feature>
<name>A0ABW4J950_9LACO</name>
<keyword evidence="2" id="KW-1133">Transmembrane helix</keyword>
<evidence type="ECO:0000313" key="4">
    <source>
        <dbReference type="EMBL" id="MFD1672153.1"/>
    </source>
</evidence>
<proteinExistence type="inferred from homology"/>
<organism evidence="4 5">
    <name type="scientific">Agrilactobacillus yilanensis</name>
    <dbReference type="NCBI Taxonomy" id="2485997"/>
    <lineage>
        <taxon>Bacteria</taxon>
        <taxon>Bacillati</taxon>
        <taxon>Bacillota</taxon>
        <taxon>Bacilli</taxon>
        <taxon>Lactobacillales</taxon>
        <taxon>Lactobacillaceae</taxon>
        <taxon>Agrilactobacillus</taxon>
    </lineage>
</organism>
<keyword evidence="5" id="KW-1185">Reference proteome</keyword>
<dbReference type="GO" id="GO:0016787">
    <property type="term" value="F:hydrolase activity"/>
    <property type="evidence" value="ECO:0007669"/>
    <property type="project" value="UniProtKB-KW"/>
</dbReference>
<reference evidence="5" key="1">
    <citation type="journal article" date="2019" name="Int. J. Syst. Evol. Microbiol.">
        <title>The Global Catalogue of Microorganisms (GCM) 10K type strain sequencing project: providing services to taxonomists for standard genome sequencing and annotation.</title>
        <authorList>
            <consortium name="The Broad Institute Genomics Platform"/>
            <consortium name="The Broad Institute Genome Sequencing Center for Infectious Disease"/>
            <person name="Wu L."/>
            <person name="Ma J."/>
        </authorList>
    </citation>
    <scope>NUCLEOTIDE SEQUENCE [LARGE SCALE GENOMIC DNA]</scope>
    <source>
        <strain evidence="5">CCM 8896</strain>
    </source>
</reference>
<accession>A0ABW4J950</accession>
<keyword evidence="2" id="KW-0472">Membrane</keyword>
<dbReference type="InterPro" id="IPR003675">
    <property type="entry name" value="Rce1/LyrA-like_dom"/>
</dbReference>
<gene>
    <name evidence="4" type="ORF">ACFQ5M_08595</name>
</gene>
<feature type="domain" description="CAAX prenyl protease 2/Lysostaphin resistance protein A-like" evidence="3">
    <location>
        <begin position="130"/>
        <end position="216"/>
    </location>
</feature>
<dbReference type="PANTHER" id="PTHR36435:SF1">
    <property type="entry name" value="CAAX AMINO TERMINAL PROTEASE FAMILY PROTEIN"/>
    <property type="match status" value="1"/>
</dbReference>
<dbReference type="RefSeq" id="WP_125715802.1">
    <property type="nucleotide sequence ID" value="NZ_JBHTOP010000022.1"/>
</dbReference>
<protein>
    <submittedName>
        <fullName evidence="4">CPBP family intramembrane glutamic endopeptidase</fullName>
        <ecNumber evidence="4">3.4.-.-</ecNumber>
    </submittedName>
</protein>
<dbReference type="EC" id="3.4.-.-" evidence="4"/>
<evidence type="ECO:0000259" key="3">
    <source>
        <dbReference type="Pfam" id="PF02517"/>
    </source>
</evidence>
<comment type="caution">
    <text evidence="4">The sequence shown here is derived from an EMBL/GenBank/DDBJ whole genome shotgun (WGS) entry which is preliminary data.</text>
</comment>
<dbReference type="Pfam" id="PF02517">
    <property type="entry name" value="Rce1-like"/>
    <property type="match status" value="1"/>
</dbReference>
<feature type="transmembrane region" description="Helical" evidence="2">
    <location>
        <begin position="181"/>
        <end position="198"/>
    </location>
</feature>